<gene>
    <name evidence="7" type="ORF">PPAR1163_LOCUS15208</name>
</gene>
<evidence type="ECO:0000256" key="2">
    <source>
        <dbReference type="ARBA" id="ARBA00022741"/>
    </source>
</evidence>
<feature type="binding site" evidence="5">
    <location>
        <position position="31"/>
    </location>
    <ligand>
        <name>Mg(2+)</name>
        <dbReference type="ChEBI" id="CHEBI:18420"/>
    </ligand>
</feature>
<dbReference type="FunFam" id="3.40.50.300:FF:000412">
    <property type="entry name" value="ADP-ribosylation factor 1"/>
    <property type="match status" value="1"/>
</dbReference>
<evidence type="ECO:0008006" key="8">
    <source>
        <dbReference type="Google" id="ProtNLM"/>
    </source>
</evidence>
<dbReference type="SMART" id="SM00178">
    <property type="entry name" value="SAR"/>
    <property type="match status" value="1"/>
</dbReference>
<name>A0A7S1U6G7_9STRA</name>
<dbReference type="InterPro" id="IPR006689">
    <property type="entry name" value="Small_GTPase_ARF/SAR"/>
</dbReference>
<dbReference type="NCBIfam" id="TIGR00231">
    <property type="entry name" value="small_GTP"/>
    <property type="match status" value="1"/>
</dbReference>
<dbReference type="Pfam" id="PF00025">
    <property type="entry name" value="Arf"/>
    <property type="match status" value="1"/>
</dbReference>
<dbReference type="EMBL" id="HBGJ01023818">
    <property type="protein sequence ID" value="CAD9256837.1"/>
    <property type="molecule type" value="Transcribed_RNA"/>
</dbReference>
<dbReference type="PRINTS" id="PR00328">
    <property type="entry name" value="SAR1GTPBP"/>
</dbReference>
<accession>A0A7S1U6G7</accession>
<evidence type="ECO:0000256" key="6">
    <source>
        <dbReference type="RuleBase" id="RU003925"/>
    </source>
</evidence>
<dbReference type="InterPro" id="IPR005225">
    <property type="entry name" value="Small_GTP-bd"/>
</dbReference>
<keyword evidence="2 4" id="KW-0547">Nucleotide-binding</keyword>
<dbReference type="SMART" id="SM00177">
    <property type="entry name" value="ARF"/>
    <property type="match status" value="1"/>
</dbReference>
<protein>
    <recommendedName>
        <fullName evidence="8">ADP-ribosylation factor</fullName>
    </recommendedName>
</protein>
<evidence type="ECO:0000256" key="4">
    <source>
        <dbReference type="PIRSR" id="PIRSR606689-1"/>
    </source>
</evidence>
<organism evidence="7">
    <name type="scientific">Phaeomonas parva</name>
    <dbReference type="NCBI Taxonomy" id="124430"/>
    <lineage>
        <taxon>Eukaryota</taxon>
        <taxon>Sar</taxon>
        <taxon>Stramenopiles</taxon>
        <taxon>Ochrophyta</taxon>
        <taxon>Pinguiophyceae</taxon>
        <taxon>Pinguiochrysidales</taxon>
        <taxon>Pinguiochrysidaceae</taxon>
        <taxon>Phaeomonas</taxon>
    </lineage>
</organism>
<dbReference type="InterPro" id="IPR024156">
    <property type="entry name" value="Small_GTPase_ARF"/>
</dbReference>
<evidence type="ECO:0000256" key="3">
    <source>
        <dbReference type="ARBA" id="ARBA00023134"/>
    </source>
</evidence>
<dbReference type="SUPFAM" id="SSF52540">
    <property type="entry name" value="P-loop containing nucleoside triphosphate hydrolases"/>
    <property type="match status" value="1"/>
</dbReference>
<feature type="binding site" evidence="5">
    <location>
        <position position="48"/>
    </location>
    <ligand>
        <name>Mg(2+)</name>
        <dbReference type="ChEBI" id="CHEBI:18420"/>
    </ligand>
</feature>
<comment type="similarity">
    <text evidence="1 6">Belongs to the small GTPase superfamily. Arf family.</text>
</comment>
<sequence length="190" mass="21523">MGMFISSLWGALQGIQEKRILMLGLDGAGKTTILYSLRLGEVIHTIPTIGFNVERVEYDKLDLTIWDVGGQEKIRRLWRHYFSGTDALIFVVDANDRSRIDEAAHEMSAILDSDEMRRKCDHVLVYANKMDLPQNLSVAEVVDKMGLTSNPALKQVHWHVQGACATTGQGLYEGLSWLSNSMRKHRNNRH</sequence>
<dbReference type="PANTHER" id="PTHR11711">
    <property type="entry name" value="ADP RIBOSYLATION FACTOR-RELATED"/>
    <property type="match status" value="1"/>
</dbReference>
<dbReference type="PROSITE" id="PS51417">
    <property type="entry name" value="ARF"/>
    <property type="match status" value="1"/>
</dbReference>
<keyword evidence="3 4" id="KW-0342">GTP-binding</keyword>
<proteinExistence type="inferred from homology"/>
<evidence type="ECO:0000256" key="1">
    <source>
        <dbReference type="ARBA" id="ARBA00010290"/>
    </source>
</evidence>
<evidence type="ECO:0000313" key="7">
    <source>
        <dbReference type="EMBL" id="CAD9256837.1"/>
    </source>
</evidence>
<dbReference type="Gene3D" id="3.40.50.300">
    <property type="entry name" value="P-loop containing nucleotide triphosphate hydrolases"/>
    <property type="match status" value="1"/>
</dbReference>
<dbReference type="AlphaFoldDB" id="A0A7S1U6G7"/>
<dbReference type="GO" id="GO:0005525">
    <property type="term" value="F:GTP binding"/>
    <property type="evidence" value="ECO:0007669"/>
    <property type="project" value="UniProtKB-KW"/>
</dbReference>
<feature type="binding site" evidence="4">
    <location>
        <position position="70"/>
    </location>
    <ligand>
        <name>GTP</name>
        <dbReference type="ChEBI" id="CHEBI:37565"/>
    </ligand>
</feature>
<reference evidence="7" key="1">
    <citation type="submission" date="2021-01" db="EMBL/GenBank/DDBJ databases">
        <authorList>
            <person name="Corre E."/>
            <person name="Pelletier E."/>
            <person name="Niang G."/>
            <person name="Scheremetjew M."/>
            <person name="Finn R."/>
            <person name="Kale V."/>
            <person name="Holt S."/>
            <person name="Cochrane G."/>
            <person name="Meng A."/>
            <person name="Brown T."/>
            <person name="Cohen L."/>
        </authorList>
    </citation>
    <scope>NUCLEOTIDE SEQUENCE</scope>
    <source>
        <strain evidence="7">CCMP2877</strain>
    </source>
</reference>
<feature type="binding site" evidence="4">
    <location>
        <begin position="24"/>
        <end position="31"/>
    </location>
    <ligand>
        <name>GTP</name>
        <dbReference type="ChEBI" id="CHEBI:37565"/>
    </ligand>
</feature>
<dbReference type="GO" id="GO:0030010">
    <property type="term" value="P:establishment of cell polarity"/>
    <property type="evidence" value="ECO:0007669"/>
    <property type="project" value="UniProtKB-ARBA"/>
</dbReference>
<keyword evidence="5" id="KW-0479">Metal-binding</keyword>
<dbReference type="GO" id="GO:0046872">
    <property type="term" value="F:metal ion binding"/>
    <property type="evidence" value="ECO:0007669"/>
    <property type="project" value="UniProtKB-KW"/>
</dbReference>
<dbReference type="InterPro" id="IPR027417">
    <property type="entry name" value="P-loop_NTPase"/>
</dbReference>
<feature type="binding site" evidence="4">
    <location>
        <begin position="128"/>
        <end position="131"/>
    </location>
    <ligand>
        <name>GTP</name>
        <dbReference type="ChEBI" id="CHEBI:37565"/>
    </ligand>
</feature>
<dbReference type="GO" id="GO:0003924">
    <property type="term" value="F:GTPase activity"/>
    <property type="evidence" value="ECO:0007669"/>
    <property type="project" value="InterPro"/>
</dbReference>
<evidence type="ECO:0000256" key="5">
    <source>
        <dbReference type="PIRSR" id="PIRSR606689-2"/>
    </source>
</evidence>
<dbReference type="CDD" id="cd00878">
    <property type="entry name" value="Arf_Arl"/>
    <property type="match status" value="1"/>
</dbReference>
<keyword evidence="5" id="KW-0460">Magnesium</keyword>